<evidence type="ECO:0000259" key="3">
    <source>
        <dbReference type="Pfam" id="PF18157"/>
    </source>
</evidence>
<sequence length="893" mass="101364">MPRKIIPQNLLPTRFRLRMDALGEKSIHVLTSNWWGEANYVAKQLAQSSSMNAKTGFLNQAVTALSPVLVHGFRKTSVYPQPPLYQMLALSQYPGENLVNSLARHWADIWLNTSFPNVLPSTIKKSSEKLYDLINYSQQRWVETTVSEALSDGRNNLRYSALPSLIASQFVAGGQSSFFDREIKWGLIQQDDNGLAVVSEPQRSEHGHTFAYMIRFALQYQPGSKEPWIHTFISCQRYMDKPLVSGNKDRNATILLRCKQPLNPAWSDQNTTLVRLPVLNTPTKSSTRIAPPKFLDGFHSLLDRAQAREIEQDPSKIFNEPLRYQNPSEDNYFVLYAEGYEPDHPLGSGFGAKERTEIYRIIEKRLSSILEPGCAMKLYKGAFESKALAPWKNTEKKSPIDPNLRHEARINAFLASSQGRKTNIVLASYAPEMAKSMKYFVEQRHFIFTENDTWPAQVCLIEVTIPDHLFKPLEIQQREGQKKSESRVEAEQRLSLEWQKYLHQFRSTENEKVFAWIEIPETSDYLSPHDAIRMACVKEGILSQMIKPLKSNYERLTNMGRYNTNPKANYDFGRLYNACSDLILRQAGVTSGNHLDGLKSDYISAGFSTKTADDLAIIGITMFRNNQDFFRGRGNVSIPVAVRILANGCVEAKIPSVCNNWVDYYQAAILLGNAFIQNRRKASFEIEAPVFENFLQVLLAEHREIPTLLIVDAYKLRTIWNYLKVDKLDQGLIMVGSESFEPYSFANMNVVWLRQHGDGETPQYVATDETSWAEADDADRVAQSSLYVDNDAGGKLQHYFSIGRLDNNNKADQQAMRFDGGGKMYFRNQQMIEMVPVMGNDPIASIAITHILRSSPAWSTGNTLLPYPIHLANTLVEDMLPLLGIDDIAETDN</sequence>
<dbReference type="Pfam" id="PF18157">
    <property type="entry name" value="MID_pPIWI_RE"/>
    <property type="match status" value="1"/>
</dbReference>
<evidence type="ECO:0000313" key="4">
    <source>
        <dbReference type="EMBL" id="KPL70365.1"/>
    </source>
</evidence>
<dbReference type="Pfam" id="PF13111">
    <property type="entry name" value="pPIWI_RE_X"/>
    <property type="match status" value="1"/>
</dbReference>
<feature type="domain" description="Prokaryotic pPIWI-RE MID" evidence="3">
    <location>
        <begin position="478"/>
        <end position="593"/>
    </location>
</feature>
<dbReference type="Proteomes" id="UP000050430">
    <property type="component" value="Unassembled WGS sequence"/>
</dbReference>
<dbReference type="EMBL" id="LGCK01000014">
    <property type="protein sequence ID" value="KPL70365.1"/>
    <property type="molecule type" value="Genomic_DNA"/>
</dbReference>
<evidence type="ECO:0000259" key="1">
    <source>
        <dbReference type="Pfam" id="PF13032"/>
    </source>
</evidence>
<dbReference type="Pfam" id="PF13032">
    <property type="entry name" value="RNaseH_pPIWI_RE"/>
    <property type="match status" value="1"/>
</dbReference>
<evidence type="ECO:0000259" key="2">
    <source>
        <dbReference type="Pfam" id="PF13111"/>
    </source>
</evidence>
<dbReference type="AlphaFoldDB" id="A0A0P6XGY2"/>
<proteinExistence type="predicted"/>
<dbReference type="STRING" id="229920.ADM99_14505"/>
<reference evidence="4 5" key="1">
    <citation type="submission" date="2015-07" db="EMBL/GenBank/DDBJ databases">
        <title>Genome sequence of Leptolinea tardivitalis DSM 16556.</title>
        <authorList>
            <person name="Hemp J."/>
            <person name="Ward L.M."/>
            <person name="Pace L.A."/>
            <person name="Fischer W.W."/>
        </authorList>
    </citation>
    <scope>NUCLEOTIDE SEQUENCE [LARGE SCALE GENOMIC DNA]</scope>
    <source>
        <strain evidence="4 5">YMTK-2</strain>
    </source>
</reference>
<keyword evidence="5" id="KW-1185">Reference proteome</keyword>
<dbReference type="InterPro" id="IPR025085">
    <property type="entry name" value="pPIWI_RE_X"/>
</dbReference>
<accession>A0A0P6XGY2</accession>
<dbReference type="RefSeq" id="WP_062422242.1">
    <property type="nucleotide sequence ID" value="NZ_BBYA01000010.1"/>
</dbReference>
<evidence type="ECO:0008006" key="6">
    <source>
        <dbReference type="Google" id="ProtNLM"/>
    </source>
</evidence>
<comment type="caution">
    <text evidence="4">The sequence shown here is derived from an EMBL/GenBank/DDBJ whole genome shotgun (WGS) entry which is preliminary data.</text>
</comment>
<organism evidence="4 5">
    <name type="scientific">Leptolinea tardivitalis</name>
    <dbReference type="NCBI Taxonomy" id="229920"/>
    <lineage>
        <taxon>Bacteria</taxon>
        <taxon>Bacillati</taxon>
        <taxon>Chloroflexota</taxon>
        <taxon>Anaerolineae</taxon>
        <taxon>Anaerolineales</taxon>
        <taxon>Anaerolineaceae</taxon>
        <taxon>Leptolinea</taxon>
    </lineage>
</organism>
<dbReference type="InterPro" id="IPR040496">
    <property type="entry name" value="MID_pPIWI_RE"/>
</dbReference>
<feature type="domain" description="pPIWI-RE module N-terminal" evidence="2">
    <location>
        <begin position="50"/>
        <end position="387"/>
    </location>
</feature>
<name>A0A0P6XGY2_9CHLR</name>
<dbReference type="InterPro" id="IPR024996">
    <property type="entry name" value="RNaseH_pPIWI_RE"/>
</dbReference>
<dbReference type="OrthoDB" id="482016at2"/>
<evidence type="ECO:0000313" key="5">
    <source>
        <dbReference type="Proteomes" id="UP000050430"/>
    </source>
</evidence>
<gene>
    <name evidence="4" type="ORF">ADM99_14505</name>
</gene>
<protein>
    <recommendedName>
        <fullName evidence="6">DUF3893 domain-containing protein</fullName>
    </recommendedName>
</protein>
<feature type="domain" description="pPIWI-RE RNaseH" evidence="1">
    <location>
        <begin position="617"/>
        <end position="881"/>
    </location>
</feature>